<feature type="chain" id="PRO_5045150061" evidence="5">
    <location>
        <begin position="34"/>
        <end position="820"/>
    </location>
</feature>
<dbReference type="SMART" id="SM00237">
    <property type="entry name" value="Calx_beta"/>
    <property type="match status" value="1"/>
</dbReference>
<dbReference type="EMBL" id="CP099490">
    <property type="protein sequence ID" value="USQ76697.1"/>
    <property type="molecule type" value="Genomic_DNA"/>
</dbReference>
<dbReference type="Gene3D" id="2.60.40.2030">
    <property type="match status" value="1"/>
</dbReference>
<gene>
    <name evidence="7" type="ORF">NF557_01830</name>
</gene>
<dbReference type="InterPro" id="IPR003644">
    <property type="entry name" value="Calx_beta"/>
</dbReference>
<dbReference type="PANTHER" id="PTHR30032:SF8">
    <property type="entry name" value="GERMINATION-SPECIFIC N-ACETYLMURAMOYL-L-ALANINE AMIDASE"/>
    <property type="match status" value="1"/>
</dbReference>
<organism evidence="7 8">
    <name type="scientific">Ornithinimicrobium cryptoxanthini</name>
    <dbReference type="NCBI Taxonomy" id="2934161"/>
    <lineage>
        <taxon>Bacteria</taxon>
        <taxon>Bacillati</taxon>
        <taxon>Actinomycetota</taxon>
        <taxon>Actinomycetes</taxon>
        <taxon>Micrococcales</taxon>
        <taxon>Ornithinimicrobiaceae</taxon>
        <taxon>Ornithinimicrobium</taxon>
    </lineage>
</organism>
<dbReference type="Pfam" id="PF04122">
    <property type="entry name" value="CW_binding_2"/>
    <property type="match status" value="3"/>
</dbReference>
<protein>
    <submittedName>
        <fullName evidence="7">Cell wall-binding repeat-containing protein</fullName>
    </submittedName>
</protein>
<evidence type="ECO:0000313" key="7">
    <source>
        <dbReference type="EMBL" id="USQ76697.1"/>
    </source>
</evidence>
<keyword evidence="2 5" id="KW-0732">Signal</keyword>
<name>A0ABY4YJ94_9MICO</name>
<evidence type="ECO:0000256" key="4">
    <source>
        <dbReference type="ARBA" id="ARBA00022837"/>
    </source>
</evidence>
<evidence type="ECO:0000256" key="5">
    <source>
        <dbReference type="SAM" id="SignalP"/>
    </source>
</evidence>
<keyword evidence="8" id="KW-1185">Reference proteome</keyword>
<reference evidence="7" key="1">
    <citation type="submission" date="2022-06" db="EMBL/GenBank/DDBJ databases">
        <title>Ornithinimicrobium JY.X270.</title>
        <authorList>
            <person name="Huang Y."/>
        </authorList>
    </citation>
    <scope>NUCLEOTIDE SEQUENCE</scope>
    <source>
        <strain evidence="7">JY.X270</strain>
    </source>
</reference>
<dbReference type="Pfam" id="PF03160">
    <property type="entry name" value="Calx-beta"/>
    <property type="match status" value="1"/>
</dbReference>
<evidence type="ECO:0000259" key="6">
    <source>
        <dbReference type="PROSITE" id="PS51127"/>
    </source>
</evidence>
<dbReference type="PROSITE" id="PS51127">
    <property type="entry name" value="BIG1"/>
    <property type="match status" value="1"/>
</dbReference>
<keyword evidence="3" id="KW-0677">Repeat</keyword>
<dbReference type="Proteomes" id="UP001056535">
    <property type="component" value="Chromosome"/>
</dbReference>
<evidence type="ECO:0000256" key="1">
    <source>
        <dbReference type="ARBA" id="ARBA00010116"/>
    </source>
</evidence>
<dbReference type="InterPro" id="IPR007253">
    <property type="entry name" value="Cell_wall-bd_2"/>
</dbReference>
<evidence type="ECO:0000256" key="3">
    <source>
        <dbReference type="ARBA" id="ARBA00022737"/>
    </source>
</evidence>
<sequence>MNTHHRSRLRAGLAVGSVAPLLGLAIASSSAMAIDHAPTTGYAPVAVSTGTAAELAAAMASPSVTVTGARFQTQADPVTAGVGDTALTGFPTDGSTFAILSNGDVADIPLPGTYAGTDLGGPPVRGVEFDVTILEVDLDVPTGSNCLAFDARFLTEDHWITYGSQDAFIAELDTSTWTTSLMDTPPFLPLVTAPNNFADAPDGLPNAGNPIMPGRWIELGWSAANGAGTAFDGGSVTSANFGVATDLLVVQTPITAGEHTVHFSIFDTVADDSVVFLDNLRLAQVANPAADCSAGARAVTHALDLSPDSGTSQVGAEHTVTATVTDAAGAPTAVGTPVEFTVTGANASTATDTTDVDGTATLTYTGATVGTDTIRACVRPSTDGPCAALDDVTFTWTAAPPPPAVAFSSATYAVSEAGPTATITATLSATGSAAVTVDYATTDGTATAGSDYTAATGTLTFAAGDTSASFTVPITDDTDDEPDETVLLSLTNPVGATLGTPASATLTITDNDQGAAEEAERIFGIDRFGTAAAISAAWAPGVDVVYLTSGLTYPDAMPAGALGGLHDSPVLLTRPDSLPDATKAELTRLAPQRIVVLGGPAAVTEPLIEELRGYAQADTADEVTRLAGPDRYATAAAAAMTYPTGVQVAFVAAGTDFPDAIAGASRAGALDAPVLLTRPGDLPASTAAALTHLNPANIVVLGGPGAVSDTVLTALGDFTDGTVTRVAGPDRYGTAAAIAGAHAPGVAAVFIASGAEYADALAGAPLIAALDSPILLTRQASLPTATIAELERLNPAQIIVLGGDETISEAVRTALRSYIG</sequence>
<keyword evidence="4" id="KW-0106">Calcium</keyword>
<dbReference type="RefSeq" id="WP_252621401.1">
    <property type="nucleotide sequence ID" value="NZ_CP099490.1"/>
</dbReference>
<dbReference type="PANTHER" id="PTHR30032">
    <property type="entry name" value="N-ACETYLMURAMOYL-L-ALANINE AMIDASE-RELATED"/>
    <property type="match status" value="1"/>
</dbReference>
<dbReference type="InterPro" id="IPR038081">
    <property type="entry name" value="CalX-like_sf"/>
</dbReference>
<evidence type="ECO:0000313" key="8">
    <source>
        <dbReference type="Proteomes" id="UP001056535"/>
    </source>
</evidence>
<dbReference type="InterPro" id="IPR008964">
    <property type="entry name" value="Invasin/intimin_cell_adhesion"/>
</dbReference>
<feature type="domain" description="Big-1" evidence="6">
    <location>
        <begin position="302"/>
        <end position="397"/>
    </location>
</feature>
<comment type="similarity">
    <text evidence="1">Belongs to the intimin/invasin family.</text>
</comment>
<dbReference type="SUPFAM" id="SSF141072">
    <property type="entry name" value="CalX-like"/>
    <property type="match status" value="1"/>
</dbReference>
<dbReference type="InterPro" id="IPR013783">
    <property type="entry name" value="Ig-like_fold"/>
</dbReference>
<proteinExistence type="inferred from homology"/>
<dbReference type="SUPFAM" id="SSF49373">
    <property type="entry name" value="Invasin/intimin cell-adhesion fragments"/>
    <property type="match status" value="1"/>
</dbReference>
<accession>A0ABY4YJ94</accession>
<feature type="signal peptide" evidence="5">
    <location>
        <begin position="1"/>
        <end position="33"/>
    </location>
</feature>
<dbReference type="InterPro" id="IPR003344">
    <property type="entry name" value="Big_1_dom"/>
</dbReference>
<dbReference type="InterPro" id="IPR051922">
    <property type="entry name" value="Bact_Sporulation_Assoc"/>
</dbReference>
<dbReference type="Gene3D" id="2.60.40.10">
    <property type="entry name" value="Immunoglobulins"/>
    <property type="match status" value="1"/>
</dbReference>
<evidence type="ECO:0000256" key="2">
    <source>
        <dbReference type="ARBA" id="ARBA00022729"/>
    </source>
</evidence>